<gene>
    <name evidence="2" type="ORF">RM519_12950</name>
</gene>
<keyword evidence="3" id="KW-1185">Reference proteome</keyword>
<proteinExistence type="predicted"/>
<dbReference type="EMBL" id="JAVRHV010000008">
    <property type="protein sequence ID" value="MDT0554161.1"/>
    <property type="molecule type" value="Genomic_DNA"/>
</dbReference>
<dbReference type="InterPro" id="IPR013216">
    <property type="entry name" value="Methyltransf_11"/>
</dbReference>
<comment type="caution">
    <text evidence="2">The sequence shown here is derived from an EMBL/GenBank/DDBJ whole genome shotgun (WGS) entry which is preliminary data.</text>
</comment>
<dbReference type="Gene3D" id="3.40.50.150">
    <property type="entry name" value="Vaccinia Virus protein VP39"/>
    <property type="match status" value="1"/>
</dbReference>
<name>A0ABU2Y7J7_9FLAO</name>
<accession>A0ABU2Y7J7</accession>
<evidence type="ECO:0000313" key="3">
    <source>
        <dbReference type="Proteomes" id="UP001252186"/>
    </source>
</evidence>
<dbReference type="Proteomes" id="UP001252186">
    <property type="component" value="Unassembled WGS sequence"/>
</dbReference>
<reference evidence="2 3" key="1">
    <citation type="submission" date="2023-09" db="EMBL/GenBank/DDBJ databases">
        <authorList>
            <person name="Rey-Velasco X."/>
        </authorList>
    </citation>
    <scope>NUCLEOTIDE SEQUENCE [LARGE SCALE GENOMIC DNA]</scope>
    <source>
        <strain evidence="2 3">P050</strain>
    </source>
</reference>
<dbReference type="InterPro" id="IPR029063">
    <property type="entry name" value="SAM-dependent_MTases_sf"/>
</dbReference>
<dbReference type="Pfam" id="PF08241">
    <property type="entry name" value="Methyltransf_11"/>
    <property type="match status" value="1"/>
</dbReference>
<dbReference type="SUPFAM" id="SSF53335">
    <property type="entry name" value="S-adenosyl-L-methionine-dependent methyltransferases"/>
    <property type="match status" value="1"/>
</dbReference>
<feature type="domain" description="Methyltransferase type 11" evidence="1">
    <location>
        <begin position="47"/>
        <end position="149"/>
    </location>
</feature>
<dbReference type="RefSeq" id="WP_311594245.1">
    <property type="nucleotide sequence ID" value="NZ_JAVRHV010000008.1"/>
</dbReference>
<evidence type="ECO:0000313" key="2">
    <source>
        <dbReference type="EMBL" id="MDT0554161.1"/>
    </source>
</evidence>
<protein>
    <submittedName>
        <fullName evidence="2">Methyltransferase domain-containing protein</fullName>
    </submittedName>
</protein>
<keyword evidence="2" id="KW-0808">Transferase</keyword>
<dbReference type="GO" id="GO:0008168">
    <property type="term" value="F:methyltransferase activity"/>
    <property type="evidence" value="ECO:0007669"/>
    <property type="project" value="UniProtKB-KW"/>
</dbReference>
<dbReference type="GO" id="GO:0032259">
    <property type="term" value="P:methylation"/>
    <property type="evidence" value="ECO:0007669"/>
    <property type="project" value="UniProtKB-KW"/>
</dbReference>
<sequence>MTELIDKLKADLDKVFEEETILKSGFYLKQYEWIHKNTSKLVGRNLLDWGAGYGHFSYIQSMLGKNVTALSPQEDDYTIYTKSLKSLSEKGKFECYFTDSPIKLPFRNNQFDIAVSCGVLEHVREFKGDDTSSLKELNRVLINSGFLVIAHLPNKYSWIEFISRLFNRQHHAFLYSKKEIISKINDSGFYVVKHKRYGFLPKNMMSKIILKISKNRIKKIEVLFYYFDNILSNLFPWFSQNHFLIVKKQ</sequence>
<evidence type="ECO:0000259" key="1">
    <source>
        <dbReference type="Pfam" id="PF08241"/>
    </source>
</evidence>
<keyword evidence="2" id="KW-0489">Methyltransferase</keyword>
<organism evidence="2 3">
    <name type="scientific">Urechidicola vernalis</name>
    <dbReference type="NCBI Taxonomy" id="3075600"/>
    <lineage>
        <taxon>Bacteria</taxon>
        <taxon>Pseudomonadati</taxon>
        <taxon>Bacteroidota</taxon>
        <taxon>Flavobacteriia</taxon>
        <taxon>Flavobacteriales</taxon>
        <taxon>Flavobacteriaceae</taxon>
        <taxon>Urechidicola</taxon>
    </lineage>
</organism>